<gene>
    <name evidence="1" type="ORF">BDN72DRAFT_834552</name>
</gene>
<accession>A0ACD3B6G7</accession>
<evidence type="ECO:0000313" key="1">
    <source>
        <dbReference type="EMBL" id="TFK73678.1"/>
    </source>
</evidence>
<organism evidence="1 2">
    <name type="scientific">Pluteus cervinus</name>
    <dbReference type="NCBI Taxonomy" id="181527"/>
    <lineage>
        <taxon>Eukaryota</taxon>
        <taxon>Fungi</taxon>
        <taxon>Dikarya</taxon>
        <taxon>Basidiomycota</taxon>
        <taxon>Agaricomycotina</taxon>
        <taxon>Agaricomycetes</taxon>
        <taxon>Agaricomycetidae</taxon>
        <taxon>Agaricales</taxon>
        <taxon>Pluteineae</taxon>
        <taxon>Pluteaceae</taxon>
        <taxon>Pluteus</taxon>
    </lineage>
</organism>
<proteinExistence type="predicted"/>
<keyword evidence="2" id="KW-1185">Reference proteome</keyword>
<dbReference type="EMBL" id="ML208274">
    <property type="protein sequence ID" value="TFK73678.1"/>
    <property type="molecule type" value="Genomic_DNA"/>
</dbReference>
<name>A0ACD3B6G7_9AGAR</name>
<reference evidence="1 2" key="1">
    <citation type="journal article" date="2019" name="Nat. Ecol. Evol.">
        <title>Megaphylogeny resolves global patterns of mushroom evolution.</title>
        <authorList>
            <person name="Varga T."/>
            <person name="Krizsan K."/>
            <person name="Foldi C."/>
            <person name="Dima B."/>
            <person name="Sanchez-Garcia M."/>
            <person name="Sanchez-Ramirez S."/>
            <person name="Szollosi G.J."/>
            <person name="Szarkandi J.G."/>
            <person name="Papp V."/>
            <person name="Albert L."/>
            <person name="Andreopoulos W."/>
            <person name="Angelini C."/>
            <person name="Antonin V."/>
            <person name="Barry K.W."/>
            <person name="Bougher N.L."/>
            <person name="Buchanan P."/>
            <person name="Buyck B."/>
            <person name="Bense V."/>
            <person name="Catcheside P."/>
            <person name="Chovatia M."/>
            <person name="Cooper J."/>
            <person name="Damon W."/>
            <person name="Desjardin D."/>
            <person name="Finy P."/>
            <person name="Geml J."/>
            <person name="Haridas S."/>
            <person name="Hughes K."/>
            <person name="Justo A."/>
            <person name="Karasinski D."/>
            <person name="Kautmanova I."/>
            <person name="Kiss B."/>
            <person name="Kocsube S."/>
            <person name="Kotiranta H."/>
            <person name="LaButti K.M."/>
            <person name="Lechner B.E."/>
            <person name="Liimatainen K."/>
            <person name="Lipzen A."/>
            <person name="Lukacs Z."/>
            <person name="Mihaltcheva S."/>
            <person name="Morgado L.N."/>
            <person name="Niskanen T."/>
            <person name="Noordeloos M.E."/>
            <person name="Ohm R.A."/>
            <person name="Ortiz-Santana B."/>
            <person name="Ovrebo C."/>
            <person name="Racz N."/>
            <person name="Riley R."/>
            <person name="Savchenko A."/>
            <person name="Shiryaev A."/>
            <person name="Soop K."/>
            <person name="Spirin V."/>
            <person name="Szebenyi C."/>
            <person name="Tomsovsky M."/>
            <person name="Tulloss R.E."/>
            <person name="Uehling J."/>
            <person name="Grigoriev I.V."/>
            <person name="Vagvolgyi C."/>
            <person name="Papp T."/>
            <person name="Martin F.M."/>
            <person name="Miettinen O."/>
            <person name="Hibbett D.S."/>
            <person name="Nagy L.G."/>
        </authorList>
    </citation>
    <scope>NUCLEOTIDE SEQUENCE [LARGE SCALE GENOMIC DNA]</scope>
    <source>
        <strain evidence="1 2">NL-1719</strain>
    </source>
</reference>
<evidence type="ECO:0000313" key="2">
    <source>
        <dbReference type="Proteomes" id="UP000308600"/>
    </source>
</evidence>
<sequence>MAHSFHNTHSLNIYGLTTEEAYSKLDTEIAKTQTYLCSLRALRNSLPPVSHIPAEVLSTIFAYCQDDADPSVIDKMDTKTRFSVSWVCRSWRETALATPALWSIITAKNARHLSLMKLLIDRSRTSNLVVSVATSEREILASCLSVLPRILHFRWDTLAPLSMWTYEEPPELFSQAAPLLSSLELVNFRFLEDKDLFSATYPQLRSVTLQSCRMASLPQLMTPTLTCLRFIEVDYRDFTPHLLNILPSLETLEELVIEDCFVRSDPRGPVNLPCLRLLHLLGSECRSMFNFLKCLDVSQARIRVNLEWDEDDEDLEDRFQQDFLPAFENYLLEKDFPVRNLKINYLDEGESNLPLSLGYTVDISTDLLSNRYTIEFEPPDIEPADKITALVCSVIPTDNLENFASSLLPPDVLSWSGTLATLKTITLNSGLDLVGFLESFSTLNIDPKYRSDHELLFLSLEKLVLRDLDLDESLLGDLYTALELRRDAGLVLDHLEFLNCRNVDKERFVPVVKKGINVLPLVVISDTT</sequence>
<dbReference type="Proteomes" id="UP000308600">
    <property type="component" value="Unassembled WGS sequence"/>
</dbReference>
<protein>
    <submittedName>
        <fullName evidence="1">Uncharacterized protein</fullName>
    </submittedName>
</protein>